<dbReference type="AlphaFoldDB" id="A0A1B7X9L8"/>
<dbReference type="Proteomes" id="UP000091979">
    <property type="component" value="Unassembled WGS sequence"/>
</dbReference>
<sequence length="338" mass="37805">MKGLVKKYGYVVGGIVGLVLFFEHYEETKKLAAGVPLLNDLMGSLPVIATIITGFGVLWFQRKQEAEERAKRTLLATAYRLGAQYGAVVSVFCLAVEKWLGDRSVTFGKFPIMGDRHRMDISELAAIDGQSKVLTELISVEDGLSSMRVNMEGINQLIDMANVAAPARKVQVRNEIIAAVKECLVIVIDRSKEFKDVAVRFNSELKERGKNVEIDTKSIEELIGKAEGLRMVFERVQIDQSPSSVRAVLMLREDEIVYKHINGVQQSCNVLQLLAGGVDQLVQITSEEYGIEVGEELRLVLLSWLADQQRKLYIELQKEATRVEQERKKSAPDFDEAS</sequence>
<evidence type="ECO:0000313" key="2">
    <source>
        <dbReference type="EMBL" id="OBQ46073.1"/>
    </source>
</evidence>
<keyword evidence="1" id="KW-0812">Transmembrane</keyword>
<reference evidence="2 3" key="1">
    <citation type="submission" date="2015-01" db="EMBL/GenBank/DDBJ databases">
        <title>Desulfovibrio sp. JC271 draft genome sequence.</title>
        <authorList>
            <person name="Shivani Y."/>
            <person name="Subhash Y."/>
            <person name="Sasikala C."/>
            <person name="Ramana C.V."/>
        </authorList>
    </citation>
    <scope>NUCLEOTIDE SEQUENCE [LARGE SCALE GENOMIC DNA]</scope>
    <source>
        <strain evidence="2 3">JC271</strain>
    </source>
</reference>
<accession>A0A1B7X9L8</accession>
<dbReference type="OrthoDB" id="3252676at2"/>
<gene>
    <name evidence="2" type="ORF">SP90_14340</name>
</gene>
<feature type="transmembrane region" description="Helical" evidence="1">
    <location>
        <begin position="7"/>
        <end position="25"/>
    </location>
</feature>
<name>A0A1B7X9L8_9BACT</name>
<keyword evidence="1" id="KW-0472">Membrane</keyword>
<feature type="transmembrane region" description="Helical" evidence="1">
    <location>
        <begin position="37"/>
        <end position="60"/>
    </location>
</feature>
<keyword evidence="3" id="KW-1185">Reference proteome</keyword>
<evidence type="ECO:0000313" key="3">
    <source>
        <dbReference type="Proteomes" id="UP000091979"/>
    </source>
</evidence>
<organism evidence="2 3">
    <name type="scientific">Halodesulfovibrio spirochaetisodalis</name>
    <dbReference type="NCBI Taxonomy" id="1560234"/>
    <lineage>
        <taxon>Bacteria</taxon>
        <taxon>Pseudomonadati</taxon>
        <taxon>Thermodesulfobacteriota</taxon>
        <taxon>Desulfovibrionia</taxon>
        <taxon>Desulfovibrionales</taxon>
        <taxon>Desulfovibrionaceae</taxon>
        <taxon>Halodesulfovibrio</taxon>
    </lineage>
</organism>
<dbReference type="RefSeq" id="WP_066857761.1">
    <property type="nucleotide sequence ID" value="NZ_JXMS01000031.1"/>
</dbReference>
<proteinExistence type="predicted"/>
<protein>
    <submittedName>
        <fullName evidence="2">Uncharacterized protein</fullName>
    </submittedName>
</protein>
<comment type="caution">
    <text evidence="2">The sequence shown here is derived from an EMBL/GenBank/DDBJ whole genome shotgun (WGS) entry which is preliminary data.</text>
</comment>
<evidence type="ECO:0000256" key="1">
    <source>
        <dbReference type="SAM" id="Phobius"/>
    </source>
</evidence>
<keyword evidence="1" id="KW-1133">Transmembrane helix</keyword>
<dbReference type="STRING" id="1560234.SP90_14340"/>
<dbReference type="PATRIC" id="fig|1560234.3.peg.2152"/>
<dbReference type="EMBL" id="JXMS01000031">
    <property type="protein sequence ID" value="OBQ46073.1"/>
    <property type="molecule type" value="Genomic_DNA"/>
</dbReference>
<feature type="transmembrane region" description="Helical" evidence="1">
    <location>
        <begin position="81"/>
        <end position="100"/>
    </location>
</feature>